<dbReference type="EMBL" id="OY731405">
    <property type="protein sequence ID" value="CAJ1971529.1"/>
    <property type="molecule type" value="Genomic_DNA"/>
</dbReference>
<feature type="domain" description="GBF-interacting protein 1 N-terminal" evidence="2">
    <location>
        <begin position="14"/>
        <end position="74"/>
    </location>
</feature>
<gene>
    <name evidence="3" type="ORF">AYBTSS11_LOCUS23530</name>
</gene>
<dbReference type="GO" id="GO:0005634">
    <property type="term" value="C:nucleus"/>
    <property type="evidence" value="ECO:0007669"/>
    <property type="project" value="TreeGrafter"/>
</dbReference>
<feature type="compositionally biased region" description="Polar residues" evidence="1">
    <location>
        <begin position="132"/>
        <end position="154"/>
    </location>
</feature>
<feature type="compositionally biased region" description="Polar residues" evidence="1">
    <location>
        <begin position="321"/>
        <end position="333"/>
    </location>
</feature>
<dbReference type="GO" id="GO:0051082">
    <property type="term" value="F:unfolded protein binding"/>
    <property type="evidence" value="ECO:0007669"/>
    <property type="project" value="TreeGrafter"/>
</dbReference>
<dbReference type="InterPro" id="IPR044277">
    <property type="entry name" value="GIP1"/>
</dbReference>
<protein>
    <recommendedName>
        <fullName evidence="2">GBF-interacting protein 1 N-terminal domain-containing protein</fullName>
    </recommendedName>
</protein>
<feature type="compositionally biased region" description="Polar residues" evidence="1">
    <location>
        <begin position="436"/>
        <end position="450"/>
    </location>
</feature>
<dbReference type="InterPro" id="IPR009719">
    <property type="entry name" value="GIP1_N"/>
</dbReference>
<name>A0AA86VUH1_9FABA</name>
<dbReference type="PANTHER" id="PTHR46775">
    <property type="entry name" value="FLOCCULATION PROTEIN (DUF1296)"/>
    <property type="match status" value="1"/>
</dbReference>
<feature type="region of interest" description="Disordered" evidence="1">
    <location>
        <begin position="67"/>
        <end position="227"/>
    </location>
</feature>
<evidence type="ECO:0000256" key="1">
    <source>
        <dbReference type="SAM" id="MobiDB-lite"/>
    </source>
</evidence>
<feature type="compositionally biased region" description="Basic and acidic residues" evidence="1">
    <location>
        <begin position="72"/>
        <end position="86"/>
    </location>
</feature>
<dbReference type="InterPro" id="IPR009060">
    <property type="entry name" value="UBA-like_sf"/>
</dbReference>
<accession>A0AA86VUH1</accession>
<dbReference type="SUPFAM" id="SSF46934">
    <property type="entry name" value="UBA-like"/>
    <property type="match status" value="1"/>
</dbReference>
<reference evidence="3" key="1">
    <citation type="submission" date="2023-10" db="EMBL/GenBank/DDBJ databases">
        <authorList>
            <person name="Domelevo Entfellner J.-B."/>
        </authorList>
    </citation>
    <scope>NUCLEOTIDE SEQUENCE</scope>
</reference>
<evidence type="ECO:0000313" key="3">
    <source>
        <dbReference type="EMBL" id="CAJ1971529.1"/>
    </source>
</evidence>
<feature type="compositionally biased region" description="Polar residues" evidence="1">
    <location>
        <begin position="299"/>
        <end position="312"/>
    </location>
</feature>
<organism evidence="3 4">
    <name type="scientific">Sphenostylis stenocarpa</name>
    <dbReference type="NCBI Taxonomy" id="92480"/>
    <lineage>
        <taxon>Eukaryota</taxon>
        <taxon>Viridiplantae</taxon>
        <taxon>Streptophyta</taxon>
        <taxon>Embryophyta</taxon>
        <taxon>Tracheophyta</taxon>
        <taxon>Spermatophyta</taxon>
        <taxon>Magnoliopsida</taxon>
        <taxon>eudicotyledons</taxon>
        <taxon>Gunneridae</taxon>
        <taxon>Pentapetalae</taxon>
        <taxon>rosids</taxon>
        <taxon>fabids</taxon>
        <taxon>Fabales</taxon>
        <taxon>Fabaceae</taxon>
        <taxon>Papilionoideae</taxon>
        <taxon>50 kb inversion clade</taxon>
        <taxon>NPAAA clade</taxon>
        <taxon>indigoferoid/millettioid clade</taxon>
        <taxon>Phaseoleae</taxon>
        <taxon>Sphenostylis</taxon>
    </lineage>
</organism>
<evidence type="ECO:0000259" key="2">
    <source>
        <dbReference type="Pfam" id="PF06972"/>
    </source>
</evidence>
<proteinExistence type="predicted"/>
<feature type="compositionally biased region" description="Low complexity" evidence="1">
    <location>
        <begin position="334"/>
        <end position="347"/>
    </location>
</feature>
<dbReference type="AlphaFoldDB" id="A0AA86VUH1"/>
<dbReference type="Gramene" id="rna-AYBTSS11_LOCUS23530">
    <property type="protein sequence ID" value="CAJ1971529.1"/>
    <property type="gene ID" value="gene-AYBTSS11_LOCUS23530"/>
</dbReference>
<dbReference type="Proteomes" id="UP001189624">
    <property type="component" value="Chromosome 8"/>
</dbReference>
<dbReference type="PANTHER" id="PTHR46775:SF2">
    <property type="entry name" value="GBF-INTERACTING PROTEIN 1-LIKE"/>
    <property type="match status" value="1"/>
</dbReference>
<sequence length="779" mass="82088">MSGGGGSSTFRVPIPNNVRKIIQDIREITGKQHTDDEIYAVLRECSMDPNETAQKLLYLDTFHEVRRRRDRKKEGLGSRATDEPRIKQGGQGRGGRGTSGGYSSNFPDGGGGRNTANRRENGVNHIAERSHAPSTQPVLQKTKTNTTSQVTRVSAVTPHGAANQSNGKSVHGSVGQSPIVGVPKSSSASNDTGYEEPQAAAVATPSSPTQTFGGLVTSNDQGKPLSSSDLLQTSVSGVHSSLDPVVASSVSRNPGVSGAISREVGSNRISAGPNHVKGNQVVVQEVNDLIASKNDKSESLNSISKTNAPQKSNEVEHNRLSEPSQLSCPSANDSLRPSSSSGSQPPLGKCLFVSSHVSETANITEVSPSQPCVQSSTELRQHVTFPNHFQVPKALKSGLTFGSFDTCGPSEKSNSGTDGDNNVTCALEPLPVSDEAATSSNQKTSLTSQGDHLDYPHSSSYVIEKTPATEGNPITGTDTKVDQPKKEVLLAPEGHQLPTVQTAQNYGLNFMSTMLGTQQIQFEGTEPQAQDTSRFPNFVNASSQAVSPSPTPPLQSSIPVSPQSVSIFRPPYPTNFFPYGHYYPPIYVSPIHQFLSHNGFPQQPSAGNMYLPAAAGIKFPLPQFKAGANTGNAAHIGIPSGSFITPPVGYAPGQTVNTGSSAGNEDLAVSQLKENQIYTTGQLSEGSAVWIPAPGQDISSLQVNSLYNLTAQGQHLTFPPTQAAHGAFAGIYQAGQTVASPSTLLQQSQAVAGPVETVGPPSGSYQQPQPAQINWNSNF</sequence>
<keyword evidence="4" id="KW-1185">Reference proteome</keyword>
<feature type="region of interest" description="Disordered" evidence="1">
    <location>
        <begin position="293"/>
        <end position="347"/>
    </location>
</feature>
<dbReference type="Pfam" id="PF06972">
    <property type="entry name" value="GIP1_N"/>
    <property type="match status" value="1"/>
</dbReference>
<evidence type="ECO:0000313" key="4">
    <source>
        <dbReference type="Proteomes" id="UP001189624"/>
    </source>
</evidence>
<feature type="region of interest" description="Disordered" evidence="1">
    <location>
        <begin position="434"/>
        <end position="455"/>
    </location>
</feature>
<feature type="compositionally biased region" description="Gly residues" evidence="1">
    <location>
        <begin position="89"/>
        <end position="100"/>
    </location>
</feature>
<feature type="compositionally biased region" description="Polar residues" evidence="1">
    <location>
        <begin position="204"/>
        <end position="227"/>
    </location>
</feature>
<feature type="compositionally biased region" description="Basic and acidic residues" evidence="1">
    <location>
        <begin position="117"/>
        <end position="131"/>
    </location>
</feature>